<keyword evidence="4" id="KW-1133">Transmembrane helix</keyword>
<evidence type="ECO:0000256" key="4">
    <source>
        <dbReference type="ARBA" id="ARBA00022989"/>
    </source>
</evidence>
<dbReference type="PANTHER" id="PTHR43155:SF2">
    <property type="entry name" value="CYCLIC DI-GMP PHOSPHODIESTERASE PA4108"/>
    <property type="match status" value="1"/>
</dbReference>
<keyword evidence="2" id="KW-1003">Cell membrane</keyword>
<dbReference type="InterPro" id="IPR003018">
    <property type="entry name" value="GAF"/>
</dbReference>
<organism evidence="7 8">
    <name type="scientific">Novimethylophilus kurashikiensis</name>
    <dbReference type="NCBI Taxonomy" id="1825523"/>
    <lineage>
        <taxon>Bacteria</taxon>
        <taxon>Pseudomonadati</taxon>
        <taxon>Pseudomonadota</taxon>
        <taxon>Betaproteobacteria</taxon>
        <taxon>Nitrosomonadales</taxon>
        <taxon>Methylophilaceae</taxon>
        <taxon>Novimethylophilus</taxon>
    </lineage>
</organism>
<dbReference type="Gene3D" id="3.30.450.40">
    <property type="match status" value="1"/>
</dbReference>
<protein>
    <submittedName>
        <fullName evidence="7">Two-component system response regulator</fullName>
    </submittedName>
</protein>
<dbReference type="InterPro" id="IPR037522">
    <property type="entry name" value="HD_GYP_dom"/>
</dbReference>
<comment type="caution">
    <text evidence="7">The sequence shown here is derived from an EMBL/GenBank/DDBJ whole genome shotgun (WGS) entry which is preliminary data.</text>
</comment>
<dbReference type="SMART" id="SM00471">
    <property type="entry name" value="HDc"/>
    <property type="match status" value="1"/>
</dbReference>
<comment type="subcellular location">
    <subcellularLocation>
        <location evidence="1">Cell membrane</location>
        <topology evidence="1">Multi-pass membrane protein</topology>
    </subcellularLocation>
</comment>
<dbReference type="RefSeq" id="WP_109015272.1">
    <property type="nucleotide sequence ID" value="NZ_BDOQ01000006.1"/>
</dbReference>
<dbReference type="CDD" id="cd00077">
    <property type="entry name" value="HDc"/>
    <property type="match status" value="2"/>
</dbReference>
<dbReference type="Pfam" id="PF13487">
    <property type="entry name" value="HD_5"/>
    <property type="match status" value="1"/>
</dbReference>
<dbReference type="SMART" id="SM00065">
    <property type="entry name" value="GAF"/>
    <property type="match status" value="1"/>
</dbReference>
<gene>
    <name evidence="7" type="ORF">NMK_1626</name>
</gene>
<dbReference type="SUPFAM" id="SSF103190">
    <property type="entry name" value="Sensory domain-like"/>
    <property type="match status" value="1"/>
</dbReference>
<proteinExistence type="predicted"/>
<evidence type="ECO:0000313" key="8">
    <source>
        <dbReference type="Proteomes" id="UP000245081"/>
    </source>
</evidence>
<keyword evidence="5" id="KW-0472">Membrane</keyword>
<dbReference type="OrthoDB" id="9774747at2"/>
<evidence type="ECO:0000256" key="5">
    <source>
        <dbReference type="ARBA" id="ARBA00023136"/>
    </source>
</evidence>
<reference evidence="7 8" key="1">
    <citation type="journal article" date="2018" name="Environ. Microbiol.">
        <title>Isolation and genomic characterization of Novimethylophilus kurashikiensis gen. nov. sp. nov., a new lanthanide-dependent methylotrophic species of Methylophilaceae.</title>
        <authorList>
            <person name="Lv H."/>
            <person name="Sahin N."/>
            <person name="Tani A."/>
        </authorList>
    </citation>
    <scope>NUCLEOTIDE SEQUENCE [LARGE SCALE GENOMIC DNA]</scope>
    <source>
        <strain evidence="7 8">La2-4</strain>
    </source>
</reference>
<dbReference type="InterPro" id="IPR033479">
    <property type="entry name" value="dCache_1"/>
</dbReference>
<name>A0A2R5F7A4_9PROT</name>
<sequence length="929" mass="104690">MSNIGRNGKIFLVFLASALLVWSADKVYVRYQKQHELNVFRSNVEKIARSLEFETMRGQAMGMVSLLGLNEPLIKDVARGKLPRDAPQALARLRSTRQLLGANGLFIINADGIIVGHESSTEKSTGKDVKFRPYFQQAFSGKENIYAAAGTTGGVRGLYIAAPLRENDSPQGKIIGVVAVKMLAAFLDEKLKLFGSQGMLLTPQGVVFASTQEDWLFHFSGEATPERIASIKNQRQFGKVFEQADPVRLPISLDQDYVQYAGNTYAVASSKLHWADPAGSWDVVILQNTAHWVPLGERVVLSTVLGFGSLLIGLLALLRHETKLRNLVYKQKLEDSNKALETLTHTLEDKVNERTAELIATQMKLENLIDTGLELGRERDRMALLHKTLFSGKTLLNCDAGTMYLVTDHKTLRFALRTRDDELPSFEIPLYDEETGQPVERFVSTYTALHNEPVVIDNIYEETRFDVSGAKRFDEVSGYRTVSMLTVPLTPRDGEVIGVMQFLNAMDPNTGAVTTFNPELVRFVTAMAAQASLALDNYQLIQAQKDLMDSLIKLIAGAIDAKSPYTGGHCERVPQLAMMLAEQACRQTEGAFADFDFKSDDEWREFRIGAWLHDCGKVTTPEFVVDKASKLETIYNRIHEIRTRFEVLLRDATITRLEAVASGIDEVEAARIFEARKVQLIDDFAFVAECNIGGEFMAPEKLERLKRIAEETWVRHFDDRLGLAHGELLRYEGESEAVPAQEQLLSDKPHHILPRKDFRAFDPKYEFKVNVPENLYNYGEIYNLSIGRGTLTEEERFKINEHIIQTIVMLEQLPLPKNMKRVAEYAGTHHETMIGTGYPRQLDGSSLSIPSRIMAIADIFEALTASDRPYKKAKTLSESIKILSFFKRDKHVDADLFDLFLTSGVYRQYAEKYLLPEQIDEVDIEQYLA</sequence>
<feature type="domain" description="HD-GYP" evidence="6">
    <location>
        <begin position="702"/>
        <end position="916"/>
    </location>
</feature>
<dbReference type="Pfam" id="PF02743">
    <property type="entry name" value="dCache_1"/>
    <property type="match status" value="1"/>
</dbReference>
<dbReference type="GO" id="GO:0005886">
    <property type="term" value="C:plasma membrane"/>
    <property type="evidence" value="ECO:0007669"/>
    <property type="project" value="UniProtKB-SubCell"/>
</dbReference>
<evidence type="ECO:0000256" key="1">
    <source>
        <dbReference type="ARBA" id="ARBA00004651"/>
    </source>
</evidence>
<dbReference type="Gene3D" id="3.30.450.20">
    <property type="entry name" value="PAS domain"/>
    <property type="match status" value="2"/>
</dbReference>
<accession>A0A2R5F7A4</accession>
<evidence type="ECO:0000313" key="7">
    <source>
        <dbReference type="EMBL" id="GBG14067.1"/>
    </source>
</evidence>
<dbReference type="GO" id="GO:0008081">
    <property type="term" value="F:phosphoric diester hydrolase activity"/>
    <property type="evidence" value="ECO:0007669"/>
    <property type="project" value="UniProtKB-ARBA"/>
</dbReference>
<dbReference type="InterPro" id="IPR003607">
    <property type="entry name" value="HD/PDEase_dom"/>
</dbReference>
<dbReference type="CDD" id="cd12914">
    <property type="entry name" value="PDC1_DGC_like"/>
    <property type="match status" value="1"/>
</dbReference>
<dbReference type="Gene3D" id="1.10.3210.10">
    <property type="entry name" value="Hypothetical protein af1432"/>
    <property type="match status" value="2"/>
</dbReference>
<dbReference type="InterPro" id="IPR029016">
    <property type="entry name" value="GAF-like_dom_sf"/>
</dbReference>
<dbReference type="EMBL" id="BDOQ01000006">
    <property type="protein sequence ID" value="GBG14067.1"/>
    <property type="molecule type" value="Genomic_DNA"/>
</dbReference>
<dbReference type="Proteomes" id="UP000245081">
    <property type="component" value="Unassembled WGS sequence"/>
</dbReference>
<dbReference type="PANTHER" id="PTHR43155">
    <property type="entry name" value="CYCLIC DI-GMP PHOSPHODIESTERASE PA4108-RELATED"/>
    <property type="match status" value="1"/>
</dbReference>
<keyword evidence="3" id="KW-0812">Transmembrane</keyword>
<evidence type="ECO:0000259" key="6">
    <source>
        <dbReference type="PROSITE" id="PS51832"/>
    </source>
</evidence>
<keyword evidence="8" id="KW-1185">Reference proteome</keyword>
<evidence type="ECO:0000256" key="2">
    <source>
        <dbReference type="ARBA" id="ARBA00022475"/>
    </source>
</evidence>
<dbReference type="SUPFAM" id="SSF109604">
    <property type="entry name" value="HD-domain/PDEase-like"/>
    <property type="match status" value="2"/>
</dbReference>
<dbReference type="SUPFAM" id="SSF55781">
    <property type="entry name" value="GAF domain-like"/>
    <property type="match status" value="1"/>
</dbReference>
<dbReference type="AlphaFoldDB" id="A0A2R5F7A4"/>
<dbReference type="PROSITE" id="PS51832">
    <property type="entry name" value="HD_GYP"/>
    <property type="match status" value="1"/>
</dbReference>
<evidence type="ECO:0000256" key="3">
    <source>
        <dbReference type="ARBA" id="ARBA00022692"/>
    </source>
</evidence>
<dbReference type="InterPro" id="IPR029151">
    <property type="entry name" value="Sensor-like_sf"/>
</dbReference>
<dbReference type="Pfam" id="PF01590">
    <property type="entry name" value="GAF"/>
    <property type="match status" value="1"/>
</dbReference>